<keyword evidence="1" id="KW-0472">Membrane</keyword>
<reference evidence="2 3" key="1">
    <citation type="submission" date="2016-12" db="EMBL/GenBank/DDBJ databases">
        <authorList>
            <person name="Song W.-J."/>
            <person name="Kurnit D.M."/>
        </authorList>
    </citation>
    <scope>NUCLEOTIDE SEQUENCE [LARGE SCALE GENOMIC DNA]</scope>
    <source>
        <strain evidence="2 3">DSM 12503</strain>
    </source>
</reference>
<dbReference type="AlphaFoldDB" id="A0A1M7XW78"/>
<organism evidence="2 3">
    <name type="scientific">Anaerocolumna xylanovorans DSM 12503</name>
    <dbReference type="NCBI Taxonomy" id="1121345"/>
    <lineage>
        <taxon>Bacteria</taxon>
        <taxon>Bacillati</taxon>
        <taxon>Bacillota</taxon>
        <taxon>Clostridia</taxon>
        <taxon>Lachnospirales</taxon>
        <taxon>Lachnospiraceae</taxon>
        <taxon>Anaerocolumna</taxon>
    </lineage>
</organism>
<keyword evidence="1" id="KW-0812">Transmembrane</keyword>
<sequence length="188" mass="21764">MKHRLSNIREILAVIVVTGIITVVPYIYFQLQEGHLLGMKPEIPVDTVEIQKSNAEQLNLEQRRDMIRTGEADVERISLKTGNAYSLYEARKQCYRELCKIPALKMDIDGPVQREIDISPQLLVNAKVPSYSMIIWSGSLEIKDIPYKIVLDEDSGKLLSIQIADENIKEYEKLQEVFEKELEEYFYQ</sequence>
<evidence type="ECO:0000313" key="2">
    <source>
        <dbReference type="EMBL" id="SHO42968.1"/>
    </source>
</evidence>
<dbReference type="STRING" id="1121345.SAMN02745217_00042"/>
<dbReference type="RefSeq" id="WP_073586811.1">
    <property type="nucleotide sequence ID" value="NZ_FRFD01000003.1"/>
</dbReference>
<proteinExistence type="predicted"/>
<evidence type="ECO:0000256" key="1">
    <source>
        <dbReference type="SAM" id="Phobius"/>
    </source>
</evidence>
<keyword evidence="1" id="KW-1133">Transmembrane helix</keyword>
<keyword evidence="3" id="KW-1185">Reference proteome</keyword>
<evidence type="ECO:0000313" key="3">
    <source>
        <dbReference type="Proteomes" id="UP000184612"/>
    </source>
</evidence>
<dbReference type="EMBL" id="FRFD01000003">
    <property type="protein sequence ID" value="SHO42968.1"/>
    <property type="molecule type" value="Genomic_DNA"/>
</dbReference>
<accession>A0A1M7XW78</accession>
<gene>
    <name evidence="2" type="ORF">SAMN02745217_00042</name>
</gene>
<dbReference type="OrthoDB" id="2042316at2"/>
<feature type="transmembrane region" description="Helical" evidence="1">
    <location>
        <begin position="12"/>
        <end position="29"/>
    </location>
</feature>
<dbReference type="Proteomes" id="UP000184612">
    <property type="component" value="Unassembled WGS sequence"/>
</dbReference>
<name>A0A1M7XW78_9FIRM</name>
<protein>
    <submittedName>
        <fullName evidence="2">Uncharacterized protein</fullName>
    </submittedName>
</protein>